<dbReference type="STRING" id="1094466.KQS_02465"/>
<dbReference type="RefSeq" id="WP_014387629.1">
    <property type="nucleotide sequence ID" value="NC_017025.1"/>
</dbReference>
<dbReference type="KEGG" id="fin:KQS_02465"/>
<dbReference type="eggNOG" id="ENOG5030YUV">
    <property type="taxonomic scope" value="Bacteria"/>
</dbReference>
<dbReference type="AlphaFoldDB" id="H8XQJ1"/>
<evidence type="ECO:0000256" key="1">
    <source>
        <dbReference type="SAM" id="SignalP"/>
    </source>
</evidence>
<evidence type="ECO:0000313" key="3">
    <source>
        <dbReference type="Proteomes" id="UP000007599"/>
    </source>
</evidence>
<reference evidence="2 3" key="1">
    <citation type="journal article" date="2012" name="J. Bacteriol.">
        <title>Complete Genome Sequence of Flavobacterium indicum GPSTA100-9T, Isolated from Warm Spring Water.</title>
        <authorList>
            <person name="Barbier P."/>
            <person name="Houel A."/>
            <person name="Loux V."/>
            <person name="Poulain J."/>
            <person name="Bernardet J.F."/>
            <person name="Touchon M."/>
            <person name="Duchaud E."/>
        </authorList>
    </citation>
    <scope>NUCLEOTIDE SEQUENCE [LARGE SCALE GENOMIC DNA]</scope>
    <source>
        <strain evidence="3">DSM 17447 / CIP 109464 / GPTSA100-9</strain>
    </source>
</reference>
<name>H8XQJ1_FLAIG</name>
<feature type="signal peptide" evidence="1">
    <location>
        <begin position="1"/>
        <end position="22"/>
    </location>
</feature>
<dbReference type="Proteomes" id="UP000007599">
    <property type="component" value="Chromosome I"/>
</dbReference>
<keyword evidence="1" id="KW-0732">Signal</keyword>
<keyword evidence="3" id="KW-1185">Reference proteome</keyword>
<dbReference type="EMBL" id="HE774682">
    <property type="protein sequence ID" value="CCG52485.1"/>
    <property type="molecule type" value="Genomic_DNA"/>
</dbReference>
<dbReference type="Gene3D" id="1.25.40.10">
    <property type="entry name" value="Tetratricopeptide repeat domain"/>
    <property type="match status" value="1"/>
</dbReference>
<dbReference type="InterPro" id="IPR011990">
    <property type="entry name" value="TPR-like_helical_dom_sf"/>
</dbReference>
<feature type="chain" id="PRO_5003616970" description="Tetratricopeptide repeat protein" evidence="1">
    <location>
        <begin position="23"/>
        <end position="149"/>
    </location>
</feature>
<dbReference type="OrthoDB" id="1098580at2"/>
<gene>
    <name evidence="2" type="ordered locus">KQS_02465</name>
</gene>
<accession>H8XQJ1</accession>
<proteinExistence type="predicted"/>
<evidence type="ECO:0008006" key="4">
    <source>
        <dbReference type="Google" id="ProtNLM"/>
    </source>
</evidence>
<organism evidence="2 3">
    <name type="scientific">Flavobacterium indicum (strain DSM 17447 / CIP 109464 / GPTSA100-9)</name>
    <dbReference type="NCBI Taxonomy" id="1094466"/>
    <lineage>
        <taxon>Bacteria</taxon>
        <taxon>Pseudomonadati</taxon>
        <taxon>Bacteroidota</taxon>
        <taxon>Flavobacteriia</taxon>
        <taxon>Flavobacteriales</taxon>
        <taxon>Flavobacteriaceae</taxon>
        <taxon>Flavobacterium</taxon>
    </lineage>
</organism>
<reference evidence="3" key="2">
    <citation type="submission" date="2012-03" db="EMBL/GenBank/DDBJ databases">
        <title>Complete genome sequence of Flavobacterium indicum GPTSA100-9T, isolated from warm spring water.</title>
        <authorList>
            <person name="Barbier P."/>
            <person name="Houel A."/>
            <person name="Loux V."/>
            <person name="Poulain J."/>
            <person name="Bernardet J.-F."/>
            <person name="Touchon M."/>
            <person name="Duchaud E."/>
        </authorList>
    </citation>
    <scope>NUCLEOTIDE SEQUENCE [LARGE SCALE GENOMIC DNA]</scope>
    <source>
        <strain evidence="3">DSM 17447 / CIP 109464 / GPTSA100-9</strain>
    </source>
</reference>
<protein>
    <recommendedName>
        <fullName evidence="4">Tetratricopeptide repeat protein</fullName>
    </recommendedName>
</protein>
<dbReference type="SUPFAM" id="SSF48452">
    <property type="entry name" value="TPR-like"/>
    <property type="match status" value="1"/>
</dbReference>
<sequence>MKKTTLLLIAFLFFQISFSANDRDEVLTKARTYSENKDYRNAIKTYIKYIKLFSNEAVNLKDIYYEVANCYFLHGKKDMAIKVIRETIYRYGATKEDLENSTVLNKETYQVVWSDIYPDYNFLRKKYINRVGDVDQYVENNIVTPSEKK</sequence>
<evidence type="ECO:0000313" key="2">
    <source>
        <dbReference type="EMBL" id="CCG52485.1"/>
    </source>
</evidence>
<dbReference type="HOGENOM" id="CLU_1746932_0_0_10"/>
<dbReference type="PATRIC" id="fig|1094466.5.peg.488"/>